<evidence type="ECO:0000313" key="3">
    <source>
        <dbReference type="Proteomes" id="UP000186406"/>
    </source>
</evidence>
<accession>A0A1M7ZKW3</accession>
<keyword evidence="3" id="KW-1185">Reference proteome</keyword>
<dbReference type="OrthoDB" id="9779184at2"/>
<reference evidence="2 3" key="1">
    <citation type="submission" date="2016-12" db="EMBL/GenBank/DDBJ databases">
        <authorList>
            <person name="Song W.-J."/>
            <person name="Kurnit D.M."/>
        </authorList>
    </citation>
    <scope>NUCLEOTIDE SEQUENCE [LARGE SCALE GENOMIC DNA]</scope>
    <source>
        <strain evidence="2 3">DSM 19599</strain>
    </source>
</reference>
<dbReference type="GO" id="GO:0016853">
    <property type="term" value="F:isomerase activity"/>
    <property type="evidence" value="ECO:0007669"/>
    <property type="project" value="UniProtKB-KW"/>
</dbReference>
<dbReference type="EMBL" id="FRXO01000004">
    <property type="protein sequence ID" value="SHO65452.1"/>
    <property type="molecule type" value="Genomic_DNA"/>
</dbReference>
<dbReference type="InterPro" id="IPR013022">
    <property type="entry name" value="Xyl_isomerase-like_TIM-brl"/>
</dbReference>
<name>A0A1M7ZKW3_9HYPH</name>
<evidence type="ECO:0000259" key="1">
    <source>
        <dbReference type="Pfam" id="PF01261"/>
    </source>
</evidence>
<dbReference type="SUPFAM" id="SSF51658">
    <property type="entry name" value="Xylose isomerase-like"/>
    <property type="match status" value="1"/>
</dbReference>
<dbReference type="InterPro" id="IPR036237">
    <property type="entry name" value="Xyl_isomerase-like_sf"/>
</dbReference>
<dbReference type="PANTHER" id="PTHR12110:SF21">
    <property type="entry name" value="XYLOSE ISOMERASE-LIKE TIM BARREL DOMAIN-CONTAINING PROTEIN"/>
    <property type="match status" value="1"/>
</dbReference>
<keyword evidence="2" id="KW-0413">Isomerase</keyword>
<dbReference type="Pfam" id="PF01261">
    <property type="entry name" value="AP_endonuc_2"/>
    <property type="match status" value="1"/>
</dbReference>
<dbReference type="PANTHER" id="PTHR12110">
    <property type="entry name" value="HYDROXYPYRUVATE ISOMERASE"/>
    <property type="match status" value="1"/>
</dbReference>
<dbReference type="AlphaFoldDB" id="A0A1M7ZKW3"/>
<dbReference type="RefSeq" id="WP_073628410.1">
    <property type="nucleotide sequence ID" value="NZ_FRXO01000004.1"/>
</dbReference>
<evidence type="ECO:0000313" key="2">
    <source>
        <dbReference type="EMBL" id="SHO65452.1"/>
    </source>
</evidence>
<dbReference type="STRING" id="1123029.SAMN02745172_02097"/>
<dbReference type="Gene3D" id="3.20.20.150">
    <property type="entry name" value="Divalent-metal-dependent TIM barrel enzymes"/>
    <property type="match status" value="1"/>
</dbReference>
<organism evidence="2 3">
    <name type="scientific">Pseudoxanthobacter soli DSM 19599</name>
    <dbReference type="NCBI Taxonomy" id="1123029"/>
    <lineage>
        <taxon>Bacteria</taxon>
        <taxon>Pseudomonadati</taxon>
        <taxon>Pseudomonadota</taxon>
        <taxon>Alphaproteobacteria</taxon>
        <taxon>Hyphomicrobiales</taxon>
        <taxon>Segnochrobactraceae</taxon>
        <taxon>Pseudoxanthobacter</taxon>
    </lineage>
</organism>
<dbReference type="Proteomes" id="UP000186406">
    <property type="component" value="Unassembled WGS sequence"/>
</dbReference>
<protein>
    <submittedName>
        <fullName evidence="2">Sugar phosphate isomerase/epimerase</fullName>
    </submittedName>
</protein>
<dbReference type="InterPro" id="IPR050312">
    <property type="entry name" value="IolE/XylAMocC-like"/>
</dbReference>
<feature type="domain" description="Xylose isomerase-like TIM barrel" evidence="1">
    <location>
        <begin position="30"/>
        <end position="321"/>
    </location>
</feature>
<proteinExistence type="predicted"/>
<sequence length="350" mass="39307">MRTLKGPGVFLAQFAADEAPFNTLDGLAGWAAAKGFKGVQLPTWDRRVIDIERAAASQDYVDEIVGTVAAHGLVVTELASHLQGQLVALHPSFDLPADSFAPPELRGNPAARQQWAVEQLRACAVASRRFGIDRHVTFSGTLLWPYLYPYPQWPDGLIDDGFDELARRWRPLLDAFDAEGVDLCYEIHPTEDLHDGLTFEMFLERVDNHPRCNIMYDPSHLVLQSIDYLGYIDAYHERIRMFHVKDAEFRPTAKTGAYGGYQPWLRRAGRFRSPGDGQVDFGAIFAKLAGYDFDGWAVLEWECCLKNPEDGAAEGAKFIADHIIRVSERAFDDFVKSGADRALNRRILGY</sequence>
<gene>
    <name evidence="2" type="ORF">SAMN02745172_02097</name>
</gene>